<feature type="compositionally biased region" description="Low complexity" evidence="11">
    <location>
        <begin position="427"/>
        <end position="438"/>
    </location>
</feature>
<feature type="region of interest" description="Disordered" evidence="11">
    <location>
        <begin position="608"/>
        <end position="629"/>
    </location>
</feature>
<evidence type="ECO:0000256" key="5">
    <source>
        <dbReference type="ARBA" id="ARBA00022737"/>
    </source>
</evidence>
<dbReference type="InterPro" id="IPR052574">
    <property type="entry name" value="CDIRP"/>
</dbReference>
<dbReference type="PRINTS" id="PR00926">
    <property type="entry name" value="MITOCARRIER"/>
</dbReference>
<gene>
    <name evidence="13" type="ORF">LTR62_005868</name>
</gene>
<dbReference type="InterPro" id="IPR003591">
    <property type="entry name" value="Leu-rich_rpt_typical-subtyp"/>
</dbReference>
<dbReference type="SUPFAM" id="SSF103506">
    <property type="entry name" value="Mitochondrial carrier"/>
    <property type="match status" value="1"/>
</dbReference>
<feature type="region of interest" description="Disordered" evidence="11">
    <location>
        <begin position="1147"/>
        <end position="1168"/>
    </location>
</feature>
<dbReference type="SMART" id="SM00369">
    <property type="entry name" value="LRR_TYP"/>
    <property type="match status" value="4"/>
</dbReference>
<comment type="subcellular location">
    <subcellularLocation>
        <location evidence="1">Mitochondrion inner membrane</location>
        <topology evidence="1">Multi-pass membrane protein</topology>
    </subcellularLocation>
</comment>
<evidence type="ECO:0000256" key="9">
    <source>
        <dbReference type="ARBA" id="ARBA00023136"/>
    </source>
</evidence>
<evidence type="ECO:0000256" key="1">
    <source>
        <dbReference type="ARBA" id="ARBA00004448"/>
    </source>
</evidence>
<dbReference type="InterPro" id="IPR025875">
    <property type="entry name" value="Leu-rich_rpt_4"/>
</dbReference>
<feature type="transmembrane region" description="Helical" evidence="12">
    <location>
        <begin position="2201"/>
        <end position="2223"/>
    </location>
</feature>
<dbReference type="GO" id="GO:0035591">
    <property type="term" value="F:signaling adaptor activity"/>
    <property type="evidence" value="ECO:0007669"/>
    <property type="project" value="TreeGrafter"/>
</dbReference>
<keyword evidence="5" id="KW-0677">Repeat</keyword>
<dbReference type="SUPFAM" id="SSF52058">
    <property type="entry name" value="L domain-like"/>
    <property type="match status" value="2"/>
</dbReference>
<feature type="compositionally biased region" description="Basic and acidic residues" evidence="11">
    <location>
        <begin position="934"/>
        <end position="945"/>
    </location>
</feature>
<dbReference type="PROSITE" id="PS50920">
    <property type="entry name" value="SOLCAR"/>
    <property type="match status" value="3"/>
</dbReference>
<dbReference type="GO" id="GO:0055085">
    <property type="term" value="P:transmembrane transport"/>
    <property type="evidence" value="ECO:0007669"/>
    <property type="project" value="InterPro"/>
</dbReference>
<dbReference type="GO" id="GO:0005743">
    <property type="term" value="C:mitochondrial inner membrane"/>
    <property type="evidence" value="ECO:0007669"/>
    <property type="project" value="UniProtKB-SubCell"/>
</dbReference>
<accession>A0AAN7TNW4</accession>
<feature type="compositionally biased region" description="Polar residues" evidence="11">
    <location>
        <begin position="229"/>
        <end position="242"/>
    </location>
</feature>
<evidence type="ECO:0000256" key="10">
    <source>
        <dbReference type="PROSITE-ProRule" id="PRU00282"/>
    </source>
</evidence>
<feature type="region of interest" description="Disordered" evidence="11">
    <location>
        <begin position="20"/>
        <end position="111"/>
    </location>
</feature>
<organism evidence="13 14">
    <name type="scientific">Meristemomyces frigidus</name>
    <dbReference type="NCBI Taxonomy" id="1508187"/>
    <lineage>
        <taxon>Eukaryota</taxon>
        <taxon>Fungi</taxon>
        <taxon>Dikarya</taxon>
        <taxon>Ascomycota</taxon>
        <taxon>Pezizomycotina</taxon>
        <taxon>Dothideomycetes</taxon>
        <taxon>Dothideomycetidae</taxon>
        <taxon>Mycosphaerellales</taxon>
        <taxon>Teratosphaeriaceae</taxon>
        <taxon>Meristemomyces</taxon>
    </lineage>
</organism>
<dbReference type="InterPro" id="IPR001611">
    <property type="entry name" value="Leu-rich_rpt"/>
</dbReference>
<protein>
    <submittedName>
        <fullName evidence="13">Uncharacterized protein</fullName>
    </submittedName>
</protein>
<feature type="compositionally biased region" description="Polar residues" evidence="11">
    <location>
        <begin position="916"/>
        <end position="933"/>
    </location>
</feature>
<keyword evidence="2" id="KW-0813">Transport</keyword>
<evidence type="ECO:0000256" key="3">
    <source>
        <dbReference type="ARBA" id="ARBA00022614"/>
    </source>
</evidence>
<evidence type="ECO:0000256" key="2">
    <source>
        <dbReference type="ARBA" id="ARBA00022448"/>
    </source>
</evidence>
<sequence>MSANVAPWLQGLDEAWEVPRGVQTSNSISSASHDASAIRGSTSRPPRRSLSGLPSSLSSQKTSSQATTQLRRSPLAPLSKSNVNSTRKREFSTRLAGSRSVSEASDKSLLQCGTVQLRSKSASPAKKQETLEWKKRLVAGQVGYGDQTDLFGPSALENIFARSKGAENEEPKAKKRMGWLQKSDPFMPSSPPPWPQNYSSKSRHNDFDKVDEEAGFQSDQEAASRQEDSFGSNPFDTQQSSGATDRYASLVQHHDDQVVSNRTISGQTELEQEDFSPVYISKHTTINGQVNYAALDSHTIKQFQRMDINLRHPSQVEDTVPQDEHEFRGVEASTFTDGPASEAAQAAPDLSLSENLPTGTPTIASLNHNVEFKRGGYSGYGSFKQRPLSPSPSKVADSRLQEESGLLSPSGAHSRFMPRAPSPPVATSTPLRPTTPSPIKARASGSPLKLFGPHDTFTSNRLLRRMSQLDPDGNLVKKDLPGIAAQALPGTSHPRVVSTASSQSFGSGQLDQHAFNAEITITSASDSDRSPGSEIAVPGARDPQYFRQESSPALTSTFKTKRKLSKHSAAGSKASTIEAQPRSAARLQATVEDASEMDAYYERAEQVKTIDTSKRPPTSPFKNPTPKRRRTLHASELEDGITEANMSYHTQMQEAVSSRKRKDARPGAAQDMADPNTLANRKILRPRNPTPSQRRQQIQAELREVAEEFAEQEPERLEAVMEHIESFVAGSMDGPPSFKQQAEALATEVANFSLRVHKPSGEFGQRKRSITTQDFLNEAVMVMQLIRAKARPQSGLGSVEESDAEALEDSVTPNGSFQDHGNSLRVSRPPSREGRHSGWRSAMQPQTDARVVSHLRKFQETENTEFISESVASLPIDDEESRADNVVVMDEHSNIRISGPVTQFPRAPDSQDDSRPVSQRSEGSAFATNPSTGRTHDTSSTRKSENVGTLAPDAVAHLIGEEVGGMNFDKEQQRWVRVKSPEKRKNDIYLAPPSTLTSDDDPFREISDLPVDEQTELRRISSSGKSGHLASIPSTNHDFAVDSDEEAKSTEQEHQTSAQTVISRPVTRDSSHMQSRFHHAHSSSVPSHYSAFNSSRTQEKVETRATSYNDEELPRLSQVGKARHQPWASAALQATVALRTECEKVVEEPSMEESFEKREAQTETEMTTTNQLRDDTALDATQPAVATIQSPKLRQSIQRPFNAPVAAWQEMATRQMSLCRQTLTSKAFAQPRAQSEISLIAALPGERMMSFSMSVSRPAPTRHQTYGQVSELPSSPSKCNLNSTLLLSDLPDFTVHETDEVQRPTEKALAQRLANHAAVEIDDRYALAVKDLVKTLTDVQAAEPYWEDVRELDLHDRNLASLYGLDDFCTRVQRMDVSDNCLPHLEGAPATLRMLNARSNQLSDLSPWHHLMSLQYLDLSDNQLTSLVGLSSLVHLRELVVHDNQVSNLDGVHELDGLLTLKLRGNRIKHLDFDGSQLQRLVELDVSDNDICAVEHLEQLPALKRCVLDGNPLSAGLNLTQANASLKILSVQRCGLSQLDVSHLPQLQELYADDNNLEHITGLHSLRHLQILSLRRQNLPMGRSVSIFEHGCEARVVRLSGNVLPSLSIPTSSLNLQHLELASVGLQDLPDDFGLKIPNVRTLNLNFNALKDIRPILNIQKLESLSACGNRLDRLRKSVVTFGKLPNLKQLDIRDNPVTQGFYAPVLTSHSSLTRTSQTGKEIDSDQTTCLLEEAKHALPIGDQEQDFQHQVRLDPATKLKRRVYELLLAYSCAGLRKVDGLDSDGRAAEVRDGVWERLVQLGIVRKSGEAGILVEGRGRDMGLIAYVANDLPSEQPLEMTAEHTAPAAGTGPSICPADQAAIVPLRTTPNDNTQRIVPKQSWEYVVKSGVAGGIAACAAKTVVAPLDRVKILFQASNPQFAKYTGSWTGAIRAIAEIYRNDGGRGLFRGHSATLLRIFPYGGIKFLAYEQIRAVLITNKEQETSLRRFMAGSLSGCASVFATYPLEVIRVRLAWETKGTKRATVRDICRTIYNEHPPSPKPQTAEAIQQATQLPRSAAAAAAVSATSAAVSTITLRSGLANFFRGFTPTLWGMIPYAGTSFLMHDAAGDFMRRPHLAPYTVLPASERTTKQLAPGKPAPLRAWAELATGAIAGFVSQTTSYPLEVIRRRMQVGGVVGDGHRLTMVEVANNILRDRGWRGFFVGLGIGYVKVIPMVATSFYVYERGKVYFGI</sequence>
<feature type="region of interest" description="Disordered" evidence="11">
    <location>
        <begin position="986"/>
        <end position="1108"/>
    </location>
</feature>
<keyword evidence="9 10" id="KW-0472">Membrane</keyword>
<feature type="compositionally biased region" description="Polar residues" evidence="11">
    <location>
        <begin position="811"/>
        <end position="825"/>
    </location>
</feature>
<dbReference type="InterPro" id="IPR018108">
    <property type="entry name" value="MCP_transmembrane"/>
</dbReference>
<feature type="region of interest" description="Disordered" evidence="11">
    <location>
        <begin position="791"/>
        <end position="847"/>
    </location>
</feature>
<feature type="region of interest" description="Disordered" evidence="11">
    <location>
        <begin position="521"/>
        <end position="589"/>
    </location>
</feature>
<keyword evidence="8" id="KW-0496">Mitochondrion</keyword>
<dbReference type="Pfam" id="PF12799">
    <property type="entry name" value="LRR_4"/>
    <property type="match status" value="1"/>
</dbReference>
<feature type="region of interest" description="Disordered" evidence="11">
    <location>
        <begin position="164"/>
        <end position="242"/>
    </location>
</feature>
<reference evidence="13" key="1">
    <citation type="submission" date="2023-08" db="EMBL/GenBank/DDBJ databases">
        <title>Black Yeasts Isolated from many extreme environments.</title>
        <authorList>
            <person name="Coleine C."/>
            <person name="Stajich J.E."/>
            <person name="Selbmann L."/>
        </authorList>
    </citation>
    <scope>NUCLEOTIDE SEQUENCE</scope>
    <source>
        <strain evidence="13">CCFEE 5401</strain>
    </source>
</reference>
<evidence type="ECO:0000256" key="12">
    <source>
        <dbReference type="SAM" id="Phobius"/>
    </source>
</evidence>
<dbReference type="Gene3D" id="3.80.10.10">
    <property type="entry name" value="Ribonuclease Inhibitor"/>
    <property type="match status" value="3"/>
</dbReference>
<feature type="region of interest" description="Disordered" evidence="11">
    <location>
        <begin position="486"/>
        <end position="508"/>
    </location>
</feature>
<keyword evidence="7 12" id="KW-1133">Transmembrane helix</keyword>
<dbReference type="Gene3D" id="1.50.40.10">
    <property type="entry name" value="Mitochondrial carrier domain"/>
    <property type="match status" value="1"/>
</dbReference>
<dbReference type="PANTHER" id="PTHR47566:SF1">
    <property type="entry name" value="PROTEIN NUD1"/>
    <property type="match status" value="1"/>
</dbReference>
<dbReference type="InterPro" id="IPR002067">
    <property type="entry name" value="MCP"/>
</dbReference>
<evidence type="ECO:0000313" key="13">
    <source>
        <dbReference type="EMBL" id="KAK5117251.1"/>
    </source>
</evidence>
<dbReference type="GO" id="GO:1902412">
    <property type="term" value="P:regulation of mitotic cytokinesis"/>
    <property type="evidence" value="ECO:0007669"/>
    <property type="project" value="TreeGrafter"/>
</dbReference>
<feature type="region of interest" description="Disordered" evidence="11">
    <location>
        <begin position="897"/>
        <end position="947"/>
    </location>
</feature>
<feature type="region of interest" description="Disordered" evidence="11">
    <location>
        <begin position="658"/>
        <end position="698"/>
    </location>
</feature>
<dbReference type="Pfam" id="PF00153">
    <property type="entry name" value="Mito_carr"/>
    <property type="match status" value="3"/>
</dbReference>
<feature type="compositionally biased region" description="Polar residues" evidence="11">
    <location>
        <begin position="547"/>
        <end position="558"/>
    </location>
</feature>
<feature type="repeat" description="Solcar" evidence="10">
    <location>
        <begin position="1983"/>
        <end position="2111"/>
    </location>
</feature>
<dbReference type="SMART" id="SM00364">
    <property type="entry name" value="LRR_BAC"/>
    <property type="match status" value="4"/>
</dbReference>
<dbReference type="InterPro" id="IPR032675">
    <property type="entry name" value="LRR_dom_sf"/>
</dbReference>
<feature type="compositionally biased region" description="Polar residues" evidence="11">
    <location>
        <begin position="498"/>
        <end position="508"/>
    </location>
</feature>
<dbReference type="GO" id="GO:0061499">
    <property type="term" value="C:outer plaque of mitotic spindle pole body"/>
    <property type="evidence" value="ECO:0007669"/>
    <property type="project" value="TreeGrafter"/>
</dbReference>
<keyword evidence="3" id="KW-0433">Leucine-rich repeat</keyword>
<comment type="caution">
    <text evidence="13">The sequence shown here is derived from an EMBL/GenBank/DDBJ whole genome shotgun (WGS) entry which is preliminary data.</text>
</comment>
<feature type="compositionally biased region" description="Polar residues" evidence="11">
    <location>
        <begin position="1082"/>
        <end position="1096"/>
    </location>
</feature>
<dbReference type="PROSITE" id="PS51450">
    <property type="entry name" value="LRR"/>
    <property type="match status" value="3"/>
</dbReference>
<feature type="region of interest" description="Disordered" evidence="11">
    <location>
        <begin position="381"/>
        <end position="454"/>
    </location>
</feature>
<dbReference type="EMBL" id="JAVRRL010000005">
    <property type="protein sequence ID" value="KAK5117251.1"/>
    <property type="molecule type" value="Genomic_DNA"/>
</dbReference>
<keyword evidence="4 10" id="KW-0812">Transmembrane</keyword>
<feature type="repeat" description="Solcar" evidence="10">
    <location>
        <begin position="2141"/>
        <end position="2229"/>
    </location>
</feature>
<dbReference type="GO" id="GO:0031028">
    <property type="term" value="P:septation initiation signaling"/>
    <property type="evidence" value="ECO:0007669"/>
    <property type="project" value="TreeGrafter"/>
</dbReference>
<evidence type="ECO:0000256" key="8">
    <source>
        <dbReference type="ARBA" id="ARBA00023128"/>
    </source>
</evidence>
<evidence type="ECO:0000256" key="11">
    <source>
        <dbReference type="SAM" id="MobiDB-lite"/>
    </source>
</evidence>
<keyword evidence="6" id="KW-0999">Mitochondrion inner membrane</keyword>
<dbReference type="Proteomes" id="UP001310890">
    <property type="component" value="Unassembled WGS sequence"/>
</dbReference>
<evidence type="ECO:0000256" key="6">
    <source>
        <dbReference type="ARBA" id="ARBA00022792"/>
    </source>
</evidence>
<feature type="repeat" description="Solcar" evidence="10">
    <location>
        <begin position="1884"/>
        <end position="1975"/>
    </location>
</feature>
<dbReference type="SMART" id="SM00365">
    <property type="entry name" value="LRR_SD22"/>
    <property type="match status" value="4"/>
</dbReference>
<evidence type="ECO:0000256" key="4">
    <source>
        <dbReference type="ARBA" id="ARBA00022692"/>
    </source>
</evidence>
<dbReference type="PANTHER" id="PTHR47566">
    <property type="match status" value="1"/>
</dbReference>
<name>A0AAN7TNW4_9PEZI</name>
<proteinExistence type="predicted"/>
<feature type="compositionally biased region" description="Low complexity" evidence="11">
    <location>
        <begin position="25"/>
        <end position="70"/>
    </location>
</feature>
<evidence type="ECO:0000313" key="14">
    <source>
        <dbReference type="Proteomes" id="UP001310890"/>
    </source>
</evidence>
<dbReference type="InterPro" id="IPR023395">
    <property type="entry name" value="MCP_dom_sf"/>
</dbReference>
<evidence type="ECO:0000256" key="7">
    <source>
        <dbReference type="ARBA" id="ARBA00022989"/>
    </source>
</evidence>